<proteinExistence type="predicted"/>
<feature type="transmembrane region" description="Helical" evidence="1">
    <location>
        <begin position="102"/>
        <end position="125"/>
    </location>
</feature>
<evidence type="ECO:0000313" key="4">
    <source>
        <dbReference type="EMBL" id="KAK9765223.1"/>
    </source>
</evidence>
<sequence>MTTLGTATNYSPTLVGVATQLGLASAITFSGFLAFEINRRWQLTQHLYQSRCYLEKNATPMPPSRPLAWVWTSLTLTENFYLNNVGLDAVMYIRFLNMAFQLLLFTVLTVGAILMPLNFFAQQAILVDVEKMSIGNIPDGSNMLWVHWLLTYFFSISTLYLLFKNTRDYIEMRTVYLQNQARKGCIHARTVIVTHIPDTMKHEERLRSFYASLGIGEVDSVTLVRQTGKISRKIQRREKMLRELEHAHIKLGRRMLKLIKQKGIYALDSESKDTTQRLDISNSLQRLAIFLEHQKMQDPVLPVSSDSLETLWNILAGLSRQQCDKFQEIHKTGILGTGQKVVSIDYYLRKFNSLDRRIAELRHVTENAHYYKPTGTAFITFKTQSSAQLCSQSIAHSDSQLCHIELAPEPRDVLWANHTVSPNGKWIRRVIVNLSLW</sequence>
<accession>A0ABR2WUM1</accession>
<feature type="domain" description="CSC1/OSCA1-like cytosolic" evidence="3">
    <location>
        <begin position="188"/>
        <end position="417"/>
    </location>
</feature>
<dbReference type="Pfam" id="PF14703">
    <property type="entry name" value="PHM7_cyt"/>
    <property type="match status" value="1"/>
</dbReference>
<organism evidence="4 5">
    <name type="scientific">Basidiobolus ranarum</name>
    <dbReference type="NCBI Taxonomy" id="34480"/>
    <lineage>
        <taxon>Eukaryota</taxon>
        <taxon>Fungi</taxon>
        <taxon>Fungi incertae sedis</taxon>
        <taxon>Zoopagomycota</taxon>
        <taxon>Entomophthoromycotina</taxon>
        <taxon>Basidiobolomycetes</taxon>
        <taxon>Basidiobolales</taxon>
        <taxon>Basidiobolaceae</taxon>
        <taxon>Basidiobolus</taxon>
    </lineage>
</organism>
<dbReference type="InterPro" id="IPR027815">
    <property type="entry name" value="CSC1/OSCA1-like_cyt"/>
</dbReference>
<feature type="transmembrane region" description="Helical" evidence="1">
    <location>
        <begin position="145"/>
        <end position="163"/>
    </location>
</feature>
<evidence type="ECO:0000256" key="1">
    <source>
        <dbReference type="SAM" id="Phobius"/>
    </source>
</evidence>
<feature type="domain" description="CSC1/OSCA1-like N-terminal transmembrane" evidence="2">
    <location>
        <begin position="17"/>
        <end position="164"/>
    </location>
</feature>
<reference evidence="4 5" key="1">
    <citation type="submission" date="2023-04" db="EMBL/GenBank/DDBJ databases">
        <title>Genome of Basidiobolus ranarum AG-B5.</title>
        <authorList>
            <person name="Stajich J.E."/>
            <person name="Carter-House D."/>
            <person name="Gryganskyi A."/>
        </authorList>
    </citation>
    <scope>NUCLEOTIDE SEQUENCE [LARGE SCALE GENOMIC DNA]</scope>
    <source>
        <strain evidence="4 5">AG-B5</strain>
    </source>
</reference>
<keyword evidence="1" id="KW-1133">Transmembrane helix</keyword>
<dbReference type="Pfam" id="PF13967">
    <property type="entry name" value="RSN1_TM"/>
    <property type="match status" value="1"/>
</dbReference>
<evidence type="ECO:0008006" key="6">
    <source>
        <dbReference type="Google" id="ProtNLM"/>
    </source>
</evidence>
<dbReference type="Proteomes" id="UP001479436">
    <property type="component" value="Unassembled WGS sequence"/>
</dbReference>
<evidence type="ECO:0000259" key="3">
    <source>
        <dbReference type="Pfam" id="PF14703"/>
    </source>
</evidence>
<dbReference type="EMBL" id="JASJQH010000299">
    <property type="protein sequence ID" value="KAK9765223.1"/>
    <property type="molecule type" value="Genomic_DNA"/>
</dbReference>
<dbReference type="InterPro" id="IPR032880">
    <property type="entry name" value="CSC1/OSCA1-like_N"/>
</dbReference>
<feature type="transmembrane region" description="Helical" evidence="1">
    <location>
        <begin position="14"/>
        <end position="35"/>
    </location>
</feature>
<name>A0ABR2WUM1_9FUNG</name>
<keyword evidence="1" id="KW-0812">Transmembrane</keyword>
<gene>
    <name evidence="4" type="ORF">K7432_006621</name>
</gene>
<protein>
    <recommendedName>
        <fullName evidence="6">CSC1/OSCA1-like cytosolic domain-containing protein</fullName>
    </recommendedName>
</protein>
<evidence type="ECO:0000259" key="2">
    <source>
        <dbReference type="Pfam" id="PF13967"/>
    </source>
</evidence>
<dbReference type="PANTHER" id="PTHR13018">
    <property type="entry name" value="PROBABLE MEMBRANE PROTEIN DUF221-RELATED"/>
    <property type="match status" value="1"/>
</dbReference>
<keyword evidence="1" id="KW-0472">Membrane</keyword>
<dbReference type="PANTHER" id="PTHR13018:SF5">
    <property type="entry name" value="RE44586P"/>
    <property type="match status" value="1"/>
</dbReference>
<keyword evidence="5" id="KW-1185">Reference proteome</keyword>
<evidence type="ECO:0000313" key="5">
    <source>
        <dbReference type="Proteomes" id="UP001479436"/>
    </source>
</evidence>
<dbReference type="InterPro" id="IPR045122">
    <property type="entry name" value="Csc1-like"/>
</dbReference>
<comment type="caution">
    <text evidence="4">The sequence shown here is derived from an EMBL/GenBank/DDBJ whole genome shotgun (WGS) entry which is preliminary data.</text>
</comment>